<dbReference type="EMBL" id="CAICTM010000079">
    <property type="protein sequence ID" value="CAB9500263.1"/>
    <property type="molecule type" value="Genomic_DNA"/>
</dbReference>
<comment type="caution">
    <text evidence="1">The sequence shown here is derived from an EMBL/GenBank/DDBJ whole genome shotgun (WGS) entry which is preliminary data.</text>
</comment>
<proteinExistence type="predicted"/>
<organism evidence="1 2">
    <name type="scientific">Seminavis robusta</name>
    <dbReference type="NCBI Taxonomy" id="568900"/>
    <lineage>
        <taxon>Eukaryota</taxon>
        <taxon>Sar</taxon>
        <taxon>Stramenopiles</taxon>
        <taxon>Ochrophyta</taxon>
        <taxon>Bacillariophyta</taxon>
        <taxon>Bacillariophyceae</taxon>
        <taxon>Bacillariophycidae</taxon>
        <taxon>Naviculales</taxon>
        <taxon>Naviculaceae</taxon>
        <taxon>Seminavis</taxon>
    </lineage>
</organism>
<dbReference type="AlphaFoldDB" id="A0A9N8H802"/>
<name>A0A9N8H802_9STRA</name>
<evidence type="ECO:0000313" key="1">
    <source>
        <dbReference type="EMBL" id="CAB9500263.1"/>
    </source>
</evidence>
<accession>A0A9N8H802</accession>
<protein>
    <submittedName>
        <fullName evidence="1">Uncharacterized protein</fullName>
    </submittedName>
</protein>
<sequence>MFLVTSLCATLADYATMVEFMKREFVTEAFVAYHHRHRYLQFCCLIHEDEEVNVRSWFPNYTVQEFDDDNIELDQPVTIQSCMLISMSNCDLIQTKNLKNTRLRICERLGLSIPAASTIVEP</sequence>
<dbReference type="Proteomes" id="UP001153069">
    <property type="component" value="Unassembled WGS sequence"/>
</dbReference>
<evidence type="ECO:0000313" key="2">
    <source>
        <dbReference type="Proteomes" id="UP001153069"/>
    </source>
</evidence>
<keyword evidence="2" id="KW-1185">Reference proteome</keyword>
<gene>
    <name evidence="1" type="ORF">SEMRO_80_G042951.1</name>
</gene>
<reference evidence="1" key="1">
    <citation type="submission" date="2020-06" db="EMBL/GenBank/DDBJ databases">
        <authorList>
            <consortium name="Plant Systems Biology data submission"/>
        </authorList>
    </citation>
    <scope>NUCLEOTIDE SEQUENCE</scope>
    <source>
        <strain evidence="1">D6</strain>
    </source>
</reference>